<dbReference type="STRING" id="218672.SAMN04489759_11546"/>
<dbReference type="PIRSF" id="PIRSF032025">
    <property type="entry name" value="UCP032025"/>
    <property type="match status" value="1"/>
</dbReference>
<dbReference type="Proteomes" id="UP000199399">
    <property type="component" value="Unassembled WGS sequence"/>
</dbReference>
<dbReference type="Pfam" id="PF07370">
    <property type="entry name" value="DUF1489"/>
    <property type="match status" value="1"/>
</dbReference>
<evidence type="ECO:0000313" key="1">
    <source>
        <dbReference type="EMBL" id="SDG95777.1"/>
    </source>
</evidence>
<organism evidence="1 2">
    <name type="scientific">Sulfitobacter delicatus</name>
    <dbReference type="NCBI Taxonomy" id="218672"/>
    <lineage>
        <taxon>Bacteria</taxon>
        <taxon>Pseudomonadati</taxon>
        <taxon>Pseudomonadota</taxon>
        <taxon>Alphaproteobacteria</taxon>
        <taxon>Rhodobacterales</taxon>
        <taxon>Roseobacteraceae</taxon>
        <taxon>Sulfitobacter</taxon>
    </lineage>
</organism>
<evidence type="ECO:0000313" key="2">
    <source>
        <dbReference type="Proteomes" id="UP000199399"/>
    </source>
</evidence>
<evidence type="ECO:0008006" key="3">
    <source>
        <dbReference type="Google" id="ProtNLM"/>
    </source>
</evidence>
<accession>A0A1G7YHC6</accession>
<keyword evidence="2" id="KW-1185">Reference proteome</keyword>
<sequence>MESLGGDVTGKINLIKLSVGTEGVESLAKWQARKDVRTKDGLPRHVTRMWPKREAEILNGGSIYWVIKGVVQARQRIIRLEEVTRADGIRRCAIVLDPEIIRTQGSQRRAFQGWRYLAPEDAPPDLPEGRESEADLPAELNRALAEIGVL</sequence>
<proteinExistence type="predicted"/>
<dbReference type="RefSeq" id="WP_425274361.1">
    <property type="nucleotide sequence ID" value="NZ_FNBP01000015.1"/>
</dbReference>
<reference evidence="2" key="1">
    <citation type="submission" date="2016-10" db="EMBL/GenBank/DDBJ databases">
        <authorList>
            <person name="Varghese N."/>
            <person name="Submissions S."/>
        </authorList>
    </citation>
    <scope>NUCLEOTIDE SEQUENCE [LARGE SCALE GENOMIC DNA]</scope>
    <source>
        <strain evidence="2">DSM 16477</strain>
    </source>
</reference>
<dbReference type="InterPro" id="IPR008320">
    <property type="entry name" value="UCP032025"/>
</dbReference>
<dbReference type="EMBL" id="FNBP01000015">
    <property type="protein sequence ID" value="SDG95777.1"/>
    <property type="molecule type" value="Genomic_DNA"/>
</dbReference>
<name>A0A1G7YHC6_9RHOB</name>
<gene>
    <name evidence="1" type="ORF">SAMN04489759_11546</name>
</gene>
<protein>
    <recommendedName>
        <fullName evidence="3">Lysophospholipase</fullName>
    </recommendedName>
</protein>
<dbReference type="AlphaFoldDB" id="A0A1G7YHC6"/>